<evidence type="ECO:0000313" key="5">
    <source>
        <dbReference type="Proteomes" id="UP000792457"/>
    </source>
</evidence>
<keyword evidence="2" id="KW-0732">Signal</keyword>
<dbReference type="InterPro" id="IPR050387">
    <property type="entry name" value="Hedgehog_Signaling"/>
</dbReference>
<dbReference type="GO" id="GO:0016539">
    <property type="term" value="P:intein-mediated protein splicing"/>
    <property type="evidence" value="ECO:0007669"/>
    <property type="project" value="InterPro"/>
</dbReference>
<gene>
    <name evidence="4" type="ORF">J437_LFUL005058</name>
</gene>
<dbReference type="GO" id="GO:0005615">
    <property type="term" value="C:extracellular space"/>
    <property type="evidence" value="ECO:0007669"/>
    <property type="project" value="TreeGrafter"/>
</dbReference>
<accession>A0A8K0P9I7</accession>
<dbReference type="SUPFAM" id="SSF51294">
    <property type="entry name" value="Hedgehog/intein (Hint) domain"/>
    <property type="match status" value="1"/>
</dbReference>
<organism evidence="4 5">
    <name type="scientific">Ladona fulva</name>
    <name type="common">Scarce chaser dragonfly</name>
    <name type="synonym">Libellula fulva</name>
    <dbReference type="NCBI Taxonomy" id="123851"/>
    <lineage>
        <taxon>Eukaryota</taxon>
        <taxon>Metazoa</taxon>
        <taxon>Ecdysozoa</taxon>
        <taxon>Arthropoda</taxon>
        <taxon>Hexapoda</taxon>
        <taxon>Insecta</taxon>
        <taxon>Pterygota</taxon>
        <taxon>Palaeoptera</taxon>
        <taxon>Odonata</taxon>
        <taxon>Epiprocta</taxon>
        <taxon>Anisoptera</taxon>
        <taxon>Libelluloidea</taxon>
        <taxon>Libellulidae</taxon>
        <taxon>Ladona</taxon>
    </lineage>
</organism>
<dbReference type="Gene3D" id="2.170.16.10">
    <property type="entry name" value="Hedgehog/Intein (Hint) domain"/>
    <property type="match status" value="1"/>
</dbReference>
<protein>
    <recommendedName>
        <fullName evidence="3">Hint domain-containing protein</fullName>
    </recommendedName>
</protein>
<dbReference type="InterPro" id="IPR006141">
    <property type="entry name" value="Intein_N"/>
</dbReference>
<evidence type="ECO:0000313" key="4">
    <source>
        <dbReference type="EMBL" id="KAG8239001.1"/>
    </source>
</evidence>
<keyword evidence="5" id="KW-1185">Reference proteome</keyword>
<dbReference type="CDD" id="cd00081">
    <property type="entry name" value="Hint"/>
    <property type="match status" value="1"/>
</dbReference>
<dbReference type="GO" id="GO:0001708">
    <property type="term" value="P:cell fate specification"/>
    <property type="evidence" value="ECO:0007669"/>
    <property type="project" value="TreeGrafter"/>
</dbReference>
<dbReference type="GO" id="GO:0048731">
    <property type="term" value="P:system development"/>
    <property type="evidence" value="ECO:0007669"/>
    <property type="project" value="UniProtKB-ARBA"/>
</dbReference>
<keyword evidence="1" id="KW-0217">Developmental protein</keyword>
<dbReference type="SMART" id="SM00306">
    <property type="entry name" value="HintN"/>
    <property type="match status" value="1"/>
</dbReference>
<comment type="caution">
    <text evidence="4">The sequence shown here is derived from an EMBL/GenBank/DDBJ whole genome shotgun (WGS) entry which is preliminary data.</text>
</comment>
<dbReference type="EMBL" id="KZ309484">
    <property type="protein sequence ID" value="KAG8239001.1"/>
    <property type="molecule type" value="Genomic_DNA"/>
</dbReference>
<dbReference type="InterPro" id="IPR001657">
    <property type="entry name" value="Hedgehog"/>
</dbReference>
<dbReference type="Pfam" id="PF01079">
    <property type="entry name" value="Hint"/>
    <property type="match status" value="1"/>
</dbReference>
<dbReference type="OrthoDB" id="5212at2759"/>
<dbReference type="PANTHER" id="PTHR11889">
    <property type="entry name" value="HEDGEHOG"/>
    <property type="match status" value="1"/>
</dbReference>
<dbReference type="InterPro" id="IPR036844">
    <property type="entry name" value="Hint_dom_sf"/>
</dbReference>
<dbReference type="InterPro" id="IPR003587">
    <property type="entry name" value="Hint_dom_N"/>
</dbReference>
<dbReference type="GO" id="GO:0007224">
    <property type="term" value="P:smoothened signaling pathway"/>
    <property type="evidence" value="ECO:0007669"/>
    <property type="project" value="TreeGrafter"/>
</dbReference>
<proteinExistence type="predicted"/>
<dbReference type="GO" id="GO:0016540">
    <property type="term" value="P:protein autoprocessing"/>
    <property type="evidence" value="ECO:0007669"/>
    <property type="project" value="InterPro"/>
</dbReference>
<dbReference type="GO" id="GO:0010468">
    <property type="term" value="P:regulation of gene expression"/>
    <property type="evidence" value="ECO:0007669"/>
    <property type="project" value="TreeGrafter"/>
</dbReference>
<dbReference type="FunFam" id="2.170.16.10:FF:000001">
    <property type="entry name" value="Indian hedgehog"/>
    <property type="match status" value="1"/>
</dbReference>
<dbReference type="PANTHER" id="PTHR11889:SF31">
    <property type="entry name" value="PROTEIN HEDGEHOG"/>
    <property type="match status" value="1"/>
</dbReference>
<dbReference type="AlphaFoldDB" id="A0A8K0P9I7"/>
<evidence type="ECO:0000256" key="1">
    <source>
        <dbReference type="ARBA" id="ARBA00022473"/>
    </source>
</evidence>
<reference evidence="4" key="1">
    <citation type="submission" date="2013-04" db="EMBL/GenBank/DDBJ databases">
        <authorList>
            <person name="Qu J."/>
            <person name="Murali S.C."/>
            <person name="Bandaranaike D."/>
            <person name="Bellair M."/>
            <person name="Blankenburg K."/>
            <person name="Chao H."/>
            <person name="Dinh H."/>
            <person name="Doddapaneni H."/>
            <person name="Downs B."/>
            <person name="Dugan-Rocha S."/>
            <person name="Elkadiri S."/>
            <person name="Gnanaolivu R.D."/>
            <person name="Hernandez B."/>
            <person name="Javaid M."/>
            <person name="Jayaseelan J.C."/>
            <person name="Lee S."/>
            <person name="Li M."/>
            <person name="Ming W."/>
            <person name="Munidasa M."/>
            <person name="Muniz J."/>
            <person name="Nguyen L."/>
            <person name="Ongeri F."/>
            <person name="Osuji N."/>
            <person name="Pu L.-L."/>
            <person name="Puazo M."/>
            <person name="Qu C."/>
            <person name="Quiroz J."/>
            <person name="Raj R."/>
            <person name="Weissenberger G."/>
            <person name="Xin Y."/>
            <person name="Zou X."/>
            <person name="Han Y."/>
            <person name="Richards S."/>
            <person name="Worley K."/>
            <person name="Muzny D."/>
            <person name="Gibbs R."/>
        </authorList>
    </citation>
    <scope>NUCLEOTIDE SEQUENCE</scope>
    <source>
        <strain evidence="4">Sampled in the wild</strain>
    </source>
</reference>
<evidence type="ECO:0000259" key="3">
    <source>
        <dbReference type="SMART" id="SM00306"/>
    </source>
</evidence>
<sequence>MHDNETSNIVINVPFLSPAESSQAAKSGGCFPAAASVQISSGAQIPISQLRVGDRVLALDTNTGKPVYSEVLLFLDRDPERHRAFLRIRTASGRQLALTPSHLVLVADSTGMTRGVFASRVRPGDRLLVEDPKALSESPRLLPDEVVAVDGSSLEEGVYAPLTAAGTVMVDGVAASCYAAVNSQSLAHWSFAPLRIAANARSAASRLWSLAWHVEPRTYSNSTVTSGVHWYAKFLYGVAIRVLPSSWMYSE</sequence>
<evidence type="ECO:0000256" key="2">
    <source>
        <dbReference type="ARBA" id="ARBA00022729"/>
    </source>
</evidence>
<dbReference type="PROSITE" id="PS50817">
    <property type="entry name" value="INTEIN_N_TER"/>
    <property type="match status" value="1"/>
</dbReference>
<dbReference type="GO" id="GO:0007267">
    <property type="term" value="P:cell-cell signaling"/>
    <property type="evidence" value="ECO:0007669"/>
    <property type="project" value="InterPro"/>
</dbReference>
<dbReference type="PRINTS" id="PR00632">
    <property type="entry name" value="SONICHHOG"/>
</dbReference>
<dbReference type="GO" id="GO:0005509">
    <property type="term" value="F:calcium ion binding"/>
    <property type="evidence" value="ECO:0007669"/>
    <property type="project" value="TreeGrafter"/>
</dbReference>
<dbReference type="InterPro" id="IPR001767">
    <property type="entry name" value="Hedgehog_Hint"/>
</dbReference>
<name>A0A8K0P9I7_LADFU</name>
<dbReference type="GO" id="GO:0005113">
    <property type="term" value="F:patched binding"/>
    <property type="evidence" value="ECO:0007669"/>
    <property type="project" value="TreeGrafter"/>
</dbReference>
<feature type="domain" description="Hint" evidence="3">
    <location>
        <begin position="28"/>
        <end position="131"/>
    </location>
</feature>
<dbReference type="Proteomes" id="UP000792457">
    <property type="component" value="Unassembled WGS sequence"/>
</dbReference>
<reference evidence="4" key="2">
    <citation type="submission" date="2017-10" db="EMBL/GenBank/DDBJ databases">
        <title>Ladona fulva Genome sequencing and assembly.</title>
        <authorList>
            <person name="Murali S."/>
            <person name="Richards S."/>
            <person name="Bandaranaike D."/>
            <person name="Bellair M."/>
            <person name="Blankenburg K."/>
            <person name="Chao H."/>
            <person name="Dinh H."/>
            <person name="Doddapaneni H."/>
            <person name="Dugan-Rocha S."/>
            <person name="Elkadiri S."/>
            <person name="Gnanaolivu R."/>
            <person name="Hernandez B."/>
            <person name="Skinner E."/>
            <person name="Javaid M."/>
            <person name="Lee S."/>
            <person name="Li M."/>
            <person name="Ming W."/>
            <person name="Munidasa M."/>
            <person name="Muniz J."/>
            <person name="Nguyen L."/>
            <person name="Hughes D."/>
            <person name="Osuji N."/>
            <person name="Pu L.-L."/>
            <person name="Puazo M."/>
            <person name="Qu C."/>
            <person name="Quiroz J."/>
            <person name="Raj R."/>
            <person name="Weissenberger G."/>
            <person name="Xin Y."/>
            <person name="Zou X."/>
            <person name="Han Y."/>
            <person name="Worley K."/>
            <person name="Muzny D."/>
            <person name="Gibbs R."/>
        </authorList>
    </citation>
    <scope>NUCLEOTIDE SEQUENCE</scope>
    <source>
        <strain evidence="4">Sampled in the wild</strain>
    </source>
</reference>